<proteinExistence type="predicted"/>
<protein>
    <submittedName>
        <fullName evidence="1">1357_t:CDS:1</fullName>
    </submittedName>
</protein>
<gene>
    <name evidence="1" type="ORF">ACOLOM_LOCUS8932</name>
</gene>
<comment type="caution">
    <text evidence="1">The sequence shown here is derived from an EMBL/GenBank/DDBJ whole genome shotgun (WGS) entry which is preliminary data.</text>
</comment>
<evidence type="ECO:0000313" key="1">
    <source>
        <dbReference type="EMBL" id="CAG8670464.1"/>
    </source>
</evidence>
<dbReference type="Proteomes" id="UP000789525">
    <property type="component" value="Unassembled WGS sequence"/>
</dbReference>
<reference evidence="1" key="1">
    <citation type="submission" date="2021-06" db="EMBL/GenBank/DDBJ databases">
        <authorList>
            <person name="Kallberg Y."/>
            <person name="Tangrot J."/>
            <person name="Rosling A."/>
        </authorList>
    </citation>
    <scope>NUCLEOTIDE SEQUENCE</scope>
    <source>
        <strain evidence="1">CL356</strain>
    </source>
</reference>
<feature type="non-terminal residue" evidence="1">
    <location>
        <position position="103"/>
    </location>
</feature>
<evidence type="ECO:0000313" key="2">
    <source>
        <dbReference type="Proteomes" id="UP000789525"/>
    </source>
</evidence>
<organism evidence="1 2">
    <name type="scientific">Acaulospora colombiana</name>
    <dbReference type="NCBI Taxonomy" id="27376"/>
    <lineage>
        <taxon>Eukaryota</taxon>
        <taxon>Fungi</taxon>
        <taxon>Fungi incertae sedis</taxon>
        <taxon>Mucoromycota</taxon>
        <taxon>Glomeromycotina</taxon>
        <taxon>Glomeromycetes</taxon>
        <taxon>Diversisporales</taxon>
        <taxon>Acaulosporaceae</taxon>
        <taxon>Acaulospora</taxon>
    </lineage>
</organism>
<sequence length="103" mass="12090">MDLVEDERRTQVFSERINELITRSLPLEITGFATSIWDESLYRAWSSIVHSLVPNVRLLESHLQNFATICEADEVVLFERTTFLVISHSTRIENRDAHRFEKI</sequence>
<dbReference type="EMBL" id="CAJVPT010024413">
    <property type="protein sequence ID" value="CAG8670464.1"/>
    <property type="molecule type" value="Genomic_DNA"/>
</dbReference>
<keyword evidence="2" id="KW-1185">Reference proteome</keyword>
<accession>A0ACA9NQA2</accession>
<name>A0ACA9NQA2_9GLOM</name>